<gene>
    <name evidence="17" type="ORF">KASA_0K03619G</name>
</gene>
<dbReference type="PROSITE" id="PS51183">
    <property type="entry name" value="JMJN"/>
    <property type="match status" value="1"/>
</dbReference>
<keyword evidence="3" id="KW-0597">Phosphoprotein</keyword>
<evidence type="ECO:0000313" key="17">
    <source>
        <dbReference type="EMBL" id="SMN21673.1"/>
    </source>
</evidence>
<dbReference type="GO" id="GO:0051864">
    <property type="term" value="F:histone H3K36 demethylase activity"/>
    <property type="evidence" value="ECO:0007669"/>
    <property type="project" value="TreeGrafter"/>
</dbReference>
<keyword evidence="4" id="KW-0479">Metal-binding</keyword>
<keyword evidence="17" id="KW-0808">Transferase</keyword>
<dbReference type="SMART" id="SM00355">
    <property type="entry name" value="ZnF_C2H2"/>
    <property type="match status" value="2"/>
</dbReference>
<reference evidence="17 18" key="1">
    <citation type="submission" date="2017-04" db="EMBL/GenBank/DDBJ databases">
        <authorList>
            <person name="Afonso C.L."/>
            <person name="Miller P.J."/>
            <person name="Scott M.A."/>
            <person name="Spackman E."/>
            <person name="Goraichik I."/>
            <person name="Dimitrov K.M."/>
            <person name="Suarez D.L."/>
            <person name="Swayne D.E."/>
        </authorList>
    </citation>
    <scope>NUCLEOTIDE SEQUENCE [LARGE SCALE GENOMIC DNA]</scope>
</reference>
<evidence type="ECO:0000256" key="4">
    <source>
        <dbReference type="ARBA" id="ARBA00022723"/>
    </source>
</evidence>
<evidence type="ECO:0000256" key="11">
    <source>
        <dbReference type="ARBA" id="ARBA00023242"/>
    </source>
</evidence>
<dbReference type="FunFam" id="3.30.160.60:FF:000100">
    <property type="entry name" value="Zinc finger 45-like"/>
    <property type="match status" value="1"/>
</dbReference>
<dbReference type="STRING" id="1789683.A0A1X7R7M4"/>
<dbReference type="GO" id="GO:0045944">
    <property type="term" value="P:positive regulation of transcription by RNA polymerase II"/>
    <property type="evidence" value="ECO:0007669"/>
    <property type="project" value="UniProtKB-ARBA"/>
</dbReference>
<feature type="region of interest" description="Disordered" evidence="13">
    <location>
        <begin position="397"/>
        <end position="417"/>
    </location>
</feature>
<dbReference type="PANTHER" id="PTHR10694:SF7">
    <property type="entry name" value="[HISTONE H3]-TRIMETHYL-L-LYSINE(9) DEMETHYLASE"/>
    <property type="match status" value="1"/>
</dbReference>
<comment type="subcellular location">
    <subcellularLocation>
        <location evidence="1">Nucleus</location>
    </subcellularLocation>
</comment>
<dbReference type="GO" id="GO:0001227">
    <property type="term" value="F:DNA-binding transcription repressor activity, RNA polymerase II-specific"/>
    <property type="evidence" value="ECO:0007669"/>
    <property type="project" value="UniProtKB-ARBA"/>
</dbReference>
<dbReference type="Pfam" id="PF02373">
    <property type="entry name" value="JmjC"/>
    <property type="match status" value="1"/>
</dbReference>
<dbReference type="InterPro" id="IPR013087">
    <property type="entry name" value="Znf_C2H2_type"/>
</dbReference>
<dbReference type="GO" id="GO:0005634">
    <property type="term" value="C:nucleus"/>
    <property type="evidence" value="ECO:0007669"/>
    <property type="project" value="UniProtKB-SubCell"/>
</dbReference>
<dbReference type="GO" id="GO:0032454">
    <property type="term" value="F:histone H3K9 demethylase activity"/>
    <property type="evidence" value="ECO:0007669"/>
    <property type="project" value="TreeGrafter"/>
</dbReference>
<protein>
    <submittedName>
        <fullName evidence="17">Similar to Saccharomyces cerevisiae YER169W RPH1 JmjC domain-containing histone demethylase</fullName>
    </submittedName>
</protein>
<dbReference type="GO" id="GO:0000785">
    <property type="term" value="C:chromatin"/>
    <property type="evidence" value="ECO:0007669"/>
    <property type="project" value="TreeGrafter"/>
</dbReference>
<evidence type="ECO:0000256" key="5">
    <source>
        <dbReference type="ARBA" id="ARBA00022737"/>
    </source>
</evidence>
<keyword evidence="7" id="KW-0862">Zinc</keyword>
<evidence type="ECO:0000256" key="7">
    <source>
        <dbReference type="ARBA" id="ARBA00022833"/>
    </source>
</evidence>
<dbReference type="PROSITE" id="PS51184">
    <property type="entry name" value="JMJC"/>
    <property type="match status" value="1"/>
</dbReference>
<dbReference type="Gene3D" id="2.60.120.650">
    <property type="entry name" value="Cupin"/>
    <property type="match status" value="1"/>
</dbReference>
<evidence type="ECO:0000259" key="14">
    <source>
        <dbReference type="PROSITE" id="PS50157"/>
    </source>
</evidence>
<dbReference type="SUPFAM" id="SSF57667">
    <property type="entry name" value="beta-beta-alpha zinc fingers"/>
    <property type="match status" value="1"/>
</dbReference>
<dbReference type="PROSITE" id="PS00028">
    <property type="entry name" value="ZINC_FINGER_C2H2_1"/>
    <property type="match status" value="1"/>
</dbReference>
<dbReference type="SUPFAM" id="SSF51197">
    <property type="entry name" value="Clavaminate synthase-like"/>
    <property type="match status" value="1"/>
</dbReference>
<dbReference type="InterPro" id="IPR003349">
    <property type="entry name" value="JmjN"/>
</dbReference>
<evidence type="ECO:0000256" key="1">
    <source>
        <dbReference type="ARBA" id="ARBA00004123"/>
    </source>
</evidence>
<evidence type="ECO:0000259" key="16">
    <source>
        <dbReference type="PROSITE" id="PS51184"/>
    </source>
</evidence>
<feature type="region of interest" description="Disordered" evidence="13">
    <location>
        <begin position="490"/>
        <end position="538"/>
    </location>
</feature>
<keyword evidence="6 12" id="KW-0863">Zinc-finger</keyword>
<feature type="compositionally biased region" description="Low complexity" evidence="13">
    <location>
        <begin position="401"/>
        <end position="417"/>
    </location>
</feature>
<sequence length="924" mass="104491">MNGFVTPDHFSDGGIPIFKPTFEQFKDFYQFIKSINSYGMQSGIVKIIPPQEWLNLQNLPIKKIDLEKIKIFNPTQQQISGEKGIYVVQNIEKNKKFNLLQWKNLSLNYPLPSSSSNIVIDNDKKLLNFNDLSSLINSNTALLQYNDKERLIFLENYYWKTLNFTSPLYGSDSPGSFFSKDLKIWNVSDLPNFLDYLDEKIPGVNESYLYAGLWKSSFTWHLEDKDLYSINYIHFGAPKQWYSIPQSHEKQFLSFVKEQFPQEFKSCPEFLRHKQIIISPKTLRDNGIPVNKITHYQNEFIITFPYGYHSGFNYGFNLAESVNFATDDWLDIGERAQSCNCINDSVRIDVKKLRENWENNKNRKFNELLNHSSQELQNMATSLSSTSSTTNKIKLQNDLTSSSNNNNNNNNNNIKSNINGLIKESSMAPLFPNMSLRSTSPSLNQSMNQINPSLSRVSSPFLSRMMDLSNIIEPTLDDQTLKRRLVSPQPLTMGNTQMNSNQQQRQLQQQQQQQQQLQQHQQQQIGNQKNQQPSGSVPLAPLAVRSFTTPSSALFDYNDDNLLALSLTSMANSGNSSPRLRKPMLNSPIDHFNNNINNNNNGNSNGLMTSSNNYTNSLRPLFSPSANNSTHQLAYETVPLSNNNRLLNNSTFTPNNMNTSSPLLQSYPSNFNISSPTSVPFIKRPKSSNIVTLNISRESSRSPIALTSIENTNSNQILPNGNNVNGSNNINNQNNIKYSSLNQIENPSGRIPMDNGMPLTKKQKLGKRVLSSPSSGLATAIPISNALLANDPSTITTTVQNNNHNNLNNNNIDNMIGIGNNDEFGNNSNEDKKIPLQGTTVMHNQPSKFTSEEVVVSKFGKVYVCQECKRQFSSGHHLTRHKKSVHSGEKPYSCPKCGKRFKRRDHVLQHLNKKIPCVPTAPEP</sequence>
<evidence type="ECO:0000256" key="13">
    <source>
        <dbReference type="SAM" id="MobiDB-lite"/>
    </source>
</evidence>
<dbReference type="Proteomes" id="UP000196158">
    <property type="component" value="Unassembled WGS sequence"/>
</dbReference>
<evidence type="ECO:0000256" key="3">
    <source>
        <dbReference type="ARBA" id="ARBA00022553"/>
    </source>
</evidence>
<feature type="domain" description="C2H2-type" evidence="14">
    <location>
        <begin position="892"/>
        <end position="924"/>
    </location>
</feature>
<feature type="domain" description="JmjC" evidence="16">
    <location>
        <begin position="179"/>
        <end position="341"/>
    </location>
</feature>
<dbReference type="InterPro" id="IPR036236">
    <property type="entry name" value="Znf_C2H2_sf"/>
</dbReference>
<evidence type="ECO:0000256" key="9">
    <source>
        <dbReference type="ARBA" id="ARBA00023125"/>
    </source>
</evidence>
<dbReference type="GO" id="GO:0032259">
    <property type="term" value="P:methylation"/>
    <property type="evidence" value="ECO:0007669"/>
    <property type="project" value="UniProtKB-KW"/>
</dbReference>
<dbReference type="GO" id="GO:0008168">
    <property type="term" value="F:methyltransferase activity"/>
    <property type="evidence" value="ECO:0007669"/>
    <property type="project" value="UniProtKB-KW"/>
</dbReference>
<keyword evidence="17" id="KW-0489">Methyltransferase</keyword>
<dbReference type="AlphaFoldDB" id="A0A1X7R7M4"/>
<dbReference type="PROSITE" id="PS50157">
    <property type="entry name" value="ZINC_FINGER_C2H2_2"/>
    <property type="match status" value="2"/>
</dbReference>
<dbReference type="EMBL" id="FXLY01000008">
    <property type="protein sequence ID" value="SMN21673.1"/>
    <property type="molecule type" value="Genomic_DNA"/>
</dbReference>
<proteinExistence type="predicted"/>
<dbReference type="FunFam" id="3.30.160.60:FF:001692">
    <property type="entry name" value="Transcriptional activator/repressor GIS1"/>
    <property type="match status" value="1"/>
</dbReference>
<evidence type="ECO:0000256" key="12">
    <source>
        <dbReference type="PROSITE-ProRule" id="PRU00042"/>
    </source>
</evidence>
<keyword evidence="8" id="KW-0805">Transcription regulation</keyword>
<evidence type="ECO:0000256" key="8">
    <source>
        <dbReference type="ARBA" id="ARBA00023015"/>
    </source>
</evidence>
<feature type="compositionally biased region" description="Low complexity" evidence="13">
    <location>
        <begin position="495"/>
        <end position="532"/>
    </location>
</feature>
<dbReference type="GO" id="GO:0043565">
    <property type="term" value="F:sequence-specific DNA binding"/>
    <property type="evidence" value="ECO:0007669"/>
    <property type="project" value="UniProtKB-ARBA"/>
</dbReference>
<dbReference type="OrthoDB" id="9547406at2759"/>
<feature type="compositionally biased region" description="Polar residues" evidence="13">
    <location>
        <begin position="435"/>
        <end position="451"/>
    </location>
</feature>
<dbReference type="PANTHER" id="PTHR10694">
    <property type="entry name" value="LYSINE-SPECIFIC DEMETHYLASE"/>
    <property type="match status" value="1"/>
</dbReference>
<dbReference type="SMART" id="SM00545">
    <property type="entry name" value="JmjN"/>
    <property type="match status" value="1"/>
</dbReference>
<evidence type="ECO:0000256" key="2">
    <source>
        <dbReference type="ARBA" id="ARBA00022491"/>
    </source>
</evidence>
<name>A0A1X7R7M4_9SACH</name>
<keyword evidence="18" id="KW-1185">Reference proteome</keyword>
<evidence type="ECO:0000313" key="18">
    <source>
        <dbReference type="Proteomes" id="UP000196158"/>
    </source>
</evidence>
<accession>A0A1X7R7M4</accession>
<keyword evidence="2" id="KW-0678">Repressor</keyword>
<dbReference type="GO" id="GO:0008270">
    <property type="term" value="F:zinc ion binding"/>
    <property type="evidence" value="ECO:0007669"/>
    <property type="project" value="UniProtKB-KW"/>
</dbReference>
<keyword evidence="11" id="KW-0539">Nucleus</keyword>
<dbReference type="Pfam" id="PF02375">
    <property type="entry name" value="JmjN"/>
    <property type="match status" value="1"/>
</dbReference>
<evidence type="ECO:0000256" key="6">
    <source>
        <dbReference type="ARBA" id="ARBA00022771"/>
    </source>
</evidence>
<feature type="domain" description="JmjN" evidence="15">
    <location>
        <begin position="15"/>
        <end position="56"/>
    </location>
</feature>
<dbReference type="InterPro" id="IPR003347">
    <property type="entry name" value="JmjC_dom"/>
</dbReference>
<keyword evidence="9" id="KW-0238">DNA-binding</keyword>
<evidence type="ECO:0000256" key="10">
    <source>
        <dbReference type="ARBA" id="ARBA00023163"/>
    </source>
</evidence>
<dbReference type="Gene3D" id="3.30.160.60">
    <property type="entry name" value="Classic Zinc Finger"/>
    <property type="match status" value="2"/>
</dbReference>
<keyword evidence="5" id="KW-0677">Repeat</keyword>
<feature type="region of interest" description="Disordered" evidence="13">
    <location>
        <begin position="432"/>
        <end position="451"/>
    </location>
</feature>
<keyword evidence="10" id="KW-0804">Transcription</keyword>
<evidence type="ECO:0000259" key="15">
    <source>
        <dbReference type="PROSITE" id="PS51183"/>
    </source>
</evidence>
<dbReference type="SMART" id="SM00558">
    <property type="entry name" value="JmjC"/>
    <property type="match status" value="1"/>
</dbReference>
<organism evidence="17 18">
    <name type="scientific">Maudiozyma saulgeensis</name>
    <dbReference type="NCBI Taxonomy" id="1789683"/>
    <lineage>
        <taxon>Eukaryota</taxon>
        <taxon>Fungi</taxon>
        <taxon>Dikarya</taxon>
        <taxon>Ascomycota</taxon>
        <taxon>Saccharomycotina</taxon>
        <taxon>Saccharomycetes</taxon>
        <taxon>Saccharomycetales</taxon>
        <taxon>Saccharomycetaceae</taxon>
        <taxon>Maudiozyma</taxon>
    </lineage>
</organism>
<feature type="domain" description="C2H2-type" evidence="14">
    <location>
        <begin position="863"/>
        <end position="891"/>
    </location>
</feature>